<accession>A0A1S2CUQ4</accession>
<dbReference type="OrthoDB" id="9810730at2"/>
<dbReference type="InterPro" id="IPR003660">
    <property type="entry name" value="HAMP_dom"/>
</dbReference>
<feature type="domain" description="HPt" evidence="22">
    <location>
        <begin position="806"/>
        <end position="903"/>
    </location>
</feature>
<reference evidence="23 24" key="1">
    <citation type="submission" date="2016-09" db="EMBL/GenBank/DDBJ databases">
        <title>Draft Genome Sequence of Aeromonas sobria Strain 08005, Isolated from Sick Rana catesbeiana.</title>
        <authorList>
            <person name="Yang Q."/>
        </authorList>
    </citation>
    <scope>NUCLEOTIDE SEQUENCE [LARGE SCALE GENOMIC DNA]</scope>
    <source>
        <strain evidence="23 24">08005</strain>
    </source>
</reference>
<keyword evidence="8 18" id="KW-0812">Transmembrane</keyword>
<keyword evidence="10 23" id="KW-0418">Kinase</keyword>
<dbReference type="InterPro" id="IPR004358">
    <property type="entry name" value="Sig_transdc_His_kin-like_C"/>
</dbReference>
<evidence type="ECO:0000256" key="1">
    <source>
        <dbReference type="ARBA" id="ARBA00000085"/>
    </source>
</evidence>
<dbReference type="SUPFAM" id="SSF47384">
    <property type="entry name" value="Homodimeric domain of signal transducing histidine kinase"/>
    <property type="match status" value="1"/>
</dbReference>
<dbReference type="InterPro" id="IPR019247">
    <property type="entry name" value="Histidine_kinase_BarA_N"/>
</dbReference>
<feature type="transmembrane region" description="Helical" evidence="18">
    <location>
        <begin position="176"/>
        <end position="197"/>
    </location>
</feature>
<dbReference type="GeneID" id="58924006"/>
<evidence type="ECO:0000256" key="7">
    <source>
        <dbReference type="ARBA" id="ARBA00022679"/>
    </source>
</evidence>
<evidence type="ECO:0000256" key="12">
    <source>
        <dbReference type="ARBA" id="ARBA00022989"/>
    </source>
</evidence>
<comment type="catalytic activity">
    <reaction evidence="1">
        <text>ATP + protein L-histidine = ADP + protein N-phospho-L-histidine.</text>
        <dbReference type="EC" id="2.7.13.3"/>
    </reaction>
</comment>
<dbReference type="Pfam" id="PF00512">
    <property type="entry name" value="HisKA"/>
    <property type="match status" value="1"/>
</dbReference>
<dbReference type="InterPro" id="IPR036097">
    <property type="entry name" value="HisK_dim/P_sf"/>
</dbReference>
<dbReference type="PROSITE" id="PS50109">
    <property type="entry name" value="HIS_KIN"/>
    <property type="match status" value="1"/>
</dbReference>
<evidence type="ECO:0000256" key="16">
    <source>
        <dbReference type="PROSITE-ProRule" id="PRU00169"/>
    </source>
</evidence>
<dbReference type="Gene3D" id="3.30.565.10">
    <property type="entry name" value="Histidine kinase-like ATPase, C-terminal domain"/>
    <property type="match status" value="1"/>
</dbReference>
<evidence type="ECO:0000256" key="9">
    <source>
        <dbReference type="ARBA" id="ARBA00022741"/>
    </source>
</evidence>
<evidence type="ECO:0000259" key="20">
    <source>
        <dbReference type="PROSITE" id="PS50110"/>
    </source>
</evidence>
<dbReference type="SUPFAM" id="SSF158472">
    <property type="entry name" value="HAMP domain-like"/>
    <property type="match status" value="1"/>
</dbReference>
<feature type="modified residue" description="Phosphohistidine" evidence="15">
    <location>
        <position position="846"/>
    </location>
</feature>
<evidence type="ECO:0000256" key="3">
    <source>
        <dbReference type="ARBA" id="ARBA00012438"/>
    </source>
</evidence>
<gene>
    <name evidence="23" type="ORF">BJD16_15260</name>
</gene>
<evidence type="ECO:0000256" key="4">
    <source>
        <dbReference type="ARBA" id="ARBA00022475"/>
    </source>
</evidence>
<evidence type="ECO:0000256" key="8">
    <source>
        <dbReference type="ARBA" id="ARBA00022692"/>
    </source>
</evidence>
<feature type="modified residue" description="4-aspartylphosphate" evidence="16">
    <location>
        <position position="715"/>
    </location>
</feature>
<dbReference type="Proteomes" id="UP000179934">
    <property type="component" value="Unassembled WGS sequence"/>
</dbReference>
<evidence type="ECO:0000256" key="13">
    <source>
        <dbReference type="ARBA" id="ARBA00023012"/>
    </source>
</evidence>
<dbReference type="SMART" id="SM00448">
    <property type="entry name" value="REC"/>
    <property type="match status" value="1"/>
</dbReference>
<dbReference type="PROSITE" id="PS50894">
    <property type="entry name" value="HPT"/>
    <property type="match status" value="1"/>
</dbReference>
<dbReference type="FunFam" id="1.10.287.130:FF:000003">
    <property type="entry name" value="Histidine kinase"/>
    <property type="match status" value="1"/>
</dbReference>
<dbReference type="EMBL" id="MKFU01000019">
    <property type="protein sequence ID" value="OHY91747.1"/>
    <property type="molecule type" value="Genomic_DNA"/>
</dbReference>
<dbReference type="Pfam" id="PF00072">
    <property type="entry name" value="Response_reg"/>
    <property type="match status" value="1"/>
</dbReference>
<dbReference type="CDD" id="cd00088">
    <property type="entry name" value="HPT"/>
    <property type="match status" value="1"/>
</dbReference>
<dbReference type="SMART" id="SM00388">
    <property type="entry name" value="HisKA"/>
    <property type="match status" value="1"/>
</dbReference>
<evidence type="ECO:0000259" key="19">
    <source>
        <dbReference type="PROSITE" id="PS50109"/>
    </source>
</evidence>
<evidence type="ECO:0000313" key="24">
    <source>
        <dbReference type="Proteomes" id="UP000179934"/>
    </source>
</evidence>
<evidence type="ECO:0000256" key="5">
    <source>
        <dbReference type="ARBA" id="ARBA00022519"/>
    </source>
</evidence>
<organism evidence="23 24">
    <name type="scientific">Aeromonas sobria</name>
    <dbReference type="NCBI Taxonomy" id="646"/>
    <lineage>
        <taxon>Bacteria</taxon>
        <taxon>Pseudomonadati</taxon>
        <taxon>Pseudomonadota</taxon>
        <taxon>Gammaproteobacteria</taxon>
        <taxon>Aeromonadales</taxon>
        <taxon>Aeromonadaceae</taxon>
        <taxon>Aeromonas</taxon>
    </lineage>
</organism>
<dbReference type="GO" id="GO:0005886">
    <property type="term" value="C:plasma membrane"/>
    <property type="evidence" value="ECO:0007669"/>
    <property type="project" value="UniProtKB-SubCell"/>
</dbReference>
<dbReference type="SMART" id="SM00387">
    <property type="entry name" value="HATPase_c"/>
    <property type="match status" value="1"/>
</dbReference>
<evidence type="ECO:0000313" key="23">
    <source>
        <dbReference type="EMBL" id="OHY91747.1"/>
    </source>
</evidence>
<dbReference type="Gene3D" id="3.40.50.2300">
    <property type="match status" value="2"/>
</dbReference>
<keyword evidence="14 18" id="KW-0472">Membrane</keyword>
<dbReference type="NCBIfam" id="NF008318">
    <property type="entry name" value="PRK11107.1"/>
    <property type="match status" value="1"/>
</dbReference>
<dbReference type="Gene3D" id="1.20.120.160">
    <property type="entry name" value="HPT domain"/>
    <property type="match status" value="1"/>
</dbReference>
<dbReference type="InterPro" id="IPR036890">
    <property type="entry name" value="HATPase_C_sf"/>
</dbReference>
<dbReference type="AlphaFoldDB" id="A0A1S2CUQ4"/>
<dbReference type="PANTHER" id="PTHR45339">
    <property type="entry name" value="HYBRID SIGNAL TRANSDUCTION HISTIDINE KINASE J"/>
    <property type="match status" value="1"/>
</dbReference>
<dbReference type="InterPro" id="IPR003661">
    <property type="entry name" value="HisK_dim/P_dom"/>
</dbReference>
<dbReference type="FunFam" id="3.30.565.10:FF:000010">
    <property type="entry name" value="Sensor histidine kinase RcsC"/>
    <property type="match status" value="1"/>
</dbReference>
<dbReference type="SUPFAM" id="SSF52172">
    <property type="entry name" value="CheY-like"/>
    <property type="match status" value="2"/>
</dbReference>
<sequence length="903" mass="100750">MTKYGLRARVLAFTILPTLIIGGLMAGYFTFHRYQQLENNLIDQGINIIEPLAIASEYGMTQHSRESLKRLIGLTHRKNSPLIKSIAVFTQDNQLFVTSNYHRDFTRLRLPDGVPIPDLTSITLQGDDIILRTPIQAETSMDGFPLPSDAEPPMIGYIAMQMTTDRAMLLQYRDTFFAIIMVIIGVAFSTLFGFRLVKSVTQPITNMVQAVHKIREGRLDTRVSGQLTGELDMLKNGINAMAKALSEYHEEMQQNIDQATSDLRETLEQIEIQNVELDMAKKRAQEAARVKSEFLANMSHELRTPLNGVIGFTRQLLKTSLTPSQTDYMQTIEKSARNLLGIINDILDFSKLEAGKLQLEHIPFSLRDTLNETMHLLGPSAHDKQLELSLRVDANVPDTLTGDPMRLQQVLTNLTGNAIKFTEQGNVDVHIEQIGSGHHKVRLNVQIRDTGIGISPEQQRQLFQAFNQADSSISRRYGGTGLGLVITQKLVQQMGGQIRFESVLDQGSTFSFSLDVEVSPLPQTDQLPLDRIQGKRLWLLEPDTFAQASLLALLAEWQLDVHPLAIDASWPEMSEQDMVLIGSSTRHIPQQVLQRLDSLSGQQQNTIVLLSSHEPALYEAMLAHGAQHCLSKPVNHRKLLHALLSPEASRHKLPAQPAHHPLQPIKVLAVDDNAANLKLIAAMLKEMVSQVVVCKNGKEAVKQARSQPFDIIFMDIQMPIMDGISATQAIRNQSLNTTTPIVAVTAHAIPGERERLIRQGMDDYLTKPIDESMLAQLITDFAHRRHQNDGAQQIDWALAVRQAAGKEELAKEMLAMLLANFDEVEPVLDAALASEIADEEVLTQIHRLNGGCAYSGVPGLQRLLSQLEQQLRDGMVVSELEPELLELQDALELVRQEAPRYLP</sequence>
<evidence type="ECO:0000256" key="18">
    <source>
        <dbReference type="SAM" id="Phobius"/>
    </source>
</evidence>
<dbReference type="InterPro" id="IPR008207">
    <property type="entry name" value="Sig_transdc_His_kin_Hpt_dom"/>
</dbReference>
<evidence type="ECO:0000256" key="6">
    <source>
        <dbReference type="ARBA" id="ARBA00022553"/>
    </source>
</evidence>
<comment type="subcellular location">
    <subcellularLocation>
        <location evidence="2">Cell inner membrane</location>
        <topology evidence="2">Multi-pass membrane protein</topology>
    </subcellularLocation>
</comment>
<name>A0A1S2CUQ4_AERSO</name>
<evidence type="ECO:0000256" key="2">
    <source>
        <dbReference type="ARBA" id="ARBA00004429"/>
    </source>
</evidence>
<dbReference type="GO" id="GO:0005524">
    <property type="term" value="F:ATP binding"/>
    <property type="evidence" value="ECO:0007669"/>
    <property type="project" value="UniProtKB-KW"/>
</dbReference>
<dbReference type="Pfam" id="PF01627">
    <property type="entry name" value="Hpt"/>
    <property type="match status" value="1"/>
</dbReference>
<keyword evidence="4" id="KW-1003">Cell membrane</keyword>
<dbReference type="Pfam" id="PF00672">
    <property type="entry name" value="HAMP"/>
    <property type="match status" value="1"/>
</dbReference>
<keyword evidence="6 16" id="KW-0597">Phosphoprotein</keyword>
<dbReference type="Gene3D" id="1.10.287.130">
    <property type="match status" value="1"/>
</dbReference>
<dbReference type="Pfam" id="PF02518">
    <property type="entry name" value="HATPase_c"/>
    <property type="match status" value="1"/>
</dbReference>
<keyword evidence="12 18" id="KW-1133">Transmembrane helix</keyword>
<dbReference type="SUPFAM" id="SSF55874">
    <property type="entry name" value="ATPase domain of HSP90 chaperone/DNA topoisomerase II/histidine kinase"/>
    <property type="match status" value="1"/>
</dbReference>
<dbReference type="Gene3D" id="6.10.340.10">
    <property type="match status" value="1"/>
</dbReference>
<keyword evidence="5" id="KW-0997">Cell inner membrane</keyword>
<dbReference type="Pfam" id="PF09984">
    <property type="entry name" value="sCache_4"/>
    <property type="match status" value="1"/>
</dbReference>
<protein>
    <recommendedName>
        <fullName evidence="3">histidine kinase</fullName>
        <ecNumber evidence="3">2.7.13.3</ecNumber>
    </recommendedName>
</protein>
<feature type="domain" description="Histidine kinase" evidence="19">
    <location>
        <begin position="297"/>
        <end position="518"/>
    </location>
</feature>
<evidence type="ECO:0000256" key="14">
    <source>
        <dbReference type="ARBA" id="ARBA00023136"/>
    </source>
</evidence>
<dbReference type="PANTHER" id="PTHR45339:SF1">
    <property type="entry name" value="HYBRID SIGNAL TRANSDUCTION HISTIDINE KINASE J"/>
    <property type="match status" value="1"/>
</dbReference>
<dbReference type="STRING" id="646.BJD16_15260"/>
<feature type="coiled-coil region" evidence="17">
    <location>
        <begin position="242"/>
        <end position="287"/>
    </location>
</feature>
<evidence type="ECO:0000256" key="17">
    <source>
        <dbReference type="SAM" id="Coils"/>
    </source>
</evidence>
<keyword evidence="13" id="KW-0902">Two-component regulatory system</keyword>
<keyword evidence="17" id="KW-0175">Coiled coil</keyword>
<proteinExistence type="predicted"/>
<evidence type="ECO:0000256" key="11">
    <source>
        <dbReference type="ARBA" id="ARBA00022840"/>
    </source>
</evidence>
<dbReference type="PRINTS" id="PR00344">
    <property type="entry name" value="BCTRLSENSOR"/>
</dbReference>
<dbReference type="SMART" id="SM00304">
    <property type="entry name" value="HAMP"/>
    <property type="match status" value="1"/>
</dbReference>
<dbReference type="InterPro" id="IPR005467">
    <property type="entry name" value="His_kinase_dom"/>
</dbReference>
<dbReference type="InterPro" id="IPR001789">
    <property type="entry name" value="Sig_transdc_resp-reg_receiver"/>
</dbReference>
<dbReference type="PROSITE" id="PS50885">
    <property type="entry name" value="HAMP"/>
    <property type="match status" value="1"/>
</dbReference>
<dbReference type="GO" id="GO:0000155">
    <property type="term" value="F:phosphorelay sensor kinase activity"/>
    <property type="evidence" value="ECO:0007669"/>
    <property type="project" value="InterPro"/>
</dbReference>
<dbReference type="EC" id="2.7.13.3" evidence="3"/>
<feature type="transmembrane region" description="Helical" evidence="18">
    <location>
        <begin position="6"/>
        <end position="31"/>
    </location>
</feature>
<dbReference type="InterPro" id="IPR011006">
    <property type="entry name" value="CheY-like_superfamily"/>
</dbReference>
<dbReference type="SUPFAM" id="SSF47226">
    <property type="entry name" value="Histidine-containing phosphotransfer domain, HPT domain"/>
    <property type="match status" value="1"/>
</dbReference>
<evidence type="ECO:0000259" key="21">
    <source>
        <dbReference type="PROSITE" id="PS50885"/>
    </source>
</evidence>
<evidence type="ECO:0000256" key="15">
    <source>
        <dbReference type="PROSITE-ProRule" id="PRU00110"/>
    </source>
</evidence>
<comment type="caution">
    <text evidence="23">The sequence shown here is derived from an EMBL/GenBank/DDBJ whole genome shotgun (WGS) entry which is preliminary data.</text>
</comment>
<dbReference type="InterPro" id="IPR036641">
    <property type="entry name" value="HPT_dom_sf"/>
</dbReference>
<keyword evidence="11" id="KW-0067">ATP-binding</keyword>
<feature type="domain" description="Response regulatory" evidence="20">
    <location>
        <begin position="666"/>
        <end position="782"/>
    </location>
</feature>
<feature type="domain" description="HAMP" evidence="21">
    <location>
        <begin position="198"/>
        <end position="250"/>
    </location>
</feature>
<keyword evidence="7" id="KW-0808">Transferase</keyword>
<dbReference type="InterPro" id="IPR003594">
    <property type="entry name" value="HATPase_dom"/>
</dbReference>
<dbReference type="PROSITE" id="PS50110">
    <property type="entry name" value="RESPONSE_REGULATORY"/>
    <property type="match status" value="1"/>
</dbReference>
<evidence type="ECO:0000256" key="10">
    <source>
        <dbReference type="ARBA" id="ARBA00022777"/>
    </source>
</evidence>
<dbReference type="RefSeq" id="WP_042023634.1">
    <property type="nucleotide sequence ID" value="NZ_CDBW01000042.1"/>
</dbReference>
<dbReference type="CDD" id="cd16922">
    <property type="entry name" value="HATPase_EvgS-ArcB-TorS-like"/>
    <property type="match status" value="1"/>
</dbReference>
<evidence type="ECO:0000259" key="22">
    <source>
        <dbReference type="PROSITE" id="PS50894"/>
    </source>
</evidence>
<dbReference type="CDD" id="cd00082">
    <property type="entry name" value="HisKA"/>
    <property type="match status" value="1"/>
</dbReference>
<dbReference type="CDD" id="cd06225">
    <property type="entry name" value="HAMP"/>
    <property type="match status" value="1"/>
</dbReference>
<dbReference type="CDD" id="cd17546">
    <property type="entry name" value="REC_hyHK_CKI1_RcsC-like"/>
    <property type="match status" value="1"/>
</dbReference>
<keyword evidence="9" id="KW-0547">Nucleotide-binding</keyword>